<name>A0A158IBM3_9BURK</name>
<reference evidence="1 2" key="1">
    <citation type="submission" date="2016-01" db="EMBL/GenBank/DDBJ databases">
        <authorList>
            <person name="Oliw E.H."/>
        </authorList>
    </citation>
    <scope>NUCLEOTIDE SEQUENCE [LARGE SCALE GENOMIC DNA]</scope>
    <source>
        <strain evidence="1">LMG 27134</strain>
    </source>
</reference>
<organism evidence="1 2">
    <name type="scientific">Caballeronia udeis</name>
    <dbReference type="NCBI Taxonomy" id="1232866"/>
    <lineage>
        <taxon>Bacteria</taxon>
        <taxon>Pseudomonadati</taxon>
        <taxon>Pseudomonadota</taxon>
        <taxon>Betaproteobacteria</taxon>
        <taxon>Burkholderiales</taxon>
        <taxon>Burkholderiaceae</taxon>
        <taxon>Caballeronia</taxon>
    </lineage>
</organism>
<proteinExistence type="predicted"/>
<protein>
    <submittedName>
        <fullName evidence="1">Uncharacterized protein</fullName>
    </submittedName>
</protein>
<dbReference type="EMBL" id="FCOK02000047">
    <property type="protein sequence ID" value="SAL53956.1"/>
    <property type="molecule type" value="Genomic_DNA"/>
</dbReference>
<evidence type="ECO:0000313" key="2">
    <source>
        <dbReference type="Proteomes" id="UP000054683"/>
    </source>
</evidence>
<evidence type="ECO:0000313" key="1">
    <source>
        <dbReference type="EMBL" id="SAL53956.1"/>
    </source>
</evidence>
<accession>A0A158IBM3</accession>
<dbReference type="AlphaFoldDB" id="A0A158IBM3"/>
<gene>
    <name evidence="1" type="ORF">AWB69_05711</name>
</gene>
<sequence length="214" mass="23906">MNLRENIKTEQVTRTDRLTEARRPVGRVPSAWLACYPIFQDALRSGEMTFRALPDYAKSVALRRTTIDIAEQAIASTTLDQVHVSFVELCTQSVSGAVEDYLGSADNGTNASLVGSAISPQGLAEQFAPTSYPLIARPPCLLRPGRHVFLDGWMRFFSYSSRGDRTIPLLAIDWLDFHDRLKALGVPDELWGHPAKSIYFLYQTDRLVAPLNIH</sequence>
<dbReference type="Proteomes" id="UP000054683">
    <property type="component" value="Unassembled WGS sequence"/>
</dbReference>